<dbReference type="EMBL" id="CP079898">
    <property type="protein sequence ID" value="QXZ23269.1"/>
    <property type="molecule type" value="Genomic_DNA"/>
</dbReference>
<dbReference type="EMBL" id="CP079898">
    <property type="protein sequence ID" value="QXZ23222.1"/>
    <property type="molecule type" value="Genomic_DNA"/>
</dbReference>
<proteinExistence type="predicted"/>
<accession>A0ABD7F581</accession>
<dbReference type="AlphaFoldDB" id="A0ABD7F581"/>
<gene>
    <name evidence="2" type="ORF">I6L31_00195</name>
    <name evidence="1" type="ORF">I6L31_16405</name>
</gene>
<organism evidence="2 3">
    <name type="scientific">Acinetobacter septicus</name>
    <dbReference type="NCBI Taxonomy" id="465797"/>
    <lineage>
        <taxon>Bacteria</taxon>
        <taxon>Pseudomonadati</taxon>
        <taxon>Pseudomonadota</taxon>
        <taxon>Gammaproteobacteria</taxon>
        <taxon>Moraxellales</taxon>
        <taxon>Moraxellaceae</taxon>
        <taxon>Acinetobacter</taxon>
    </lineage>
</organism>
<dbReference type="Proteomes" id="UP000827069">
    <property type="component" value="Chromosome"/>
</dbReference>
<sequence length="65" mass="7301">MGYLVKLLDSNEYFIPSEDGDVTTTADRGLARQIGVFGSYDEANDTAQTFSKDMILDRDYSIEKI</sequence>
<reference evidence="2 3" key="1">
    <citation type="submission" date="2021-07" db="EMBL/GenBank/DDBJ databases">
        <title>FDA dAtabase for Regulatory Grade micrObial Sequences (FDA-ARGOS): Supporting development and validation of Infectious Disease Dx tests.</title>
        <authorList>
            <person name="Sproer C."/>
            <person name="Gronow S."/>
            <person name="Severitt S."/>
            <person name="Schroder I."/>
            <person name="Tallon L."/>
            <person name="Sadzewicz L."/>
            <person name="Zhao X."/>
            <person name="Boylan J."/>
            <person name="Ott S."/>
            <person name="Bowen H."/>
            <person name="Vavikolanu K."/>
            <person name="Mehta A."/>
            <person name="Aluvathingal J."/>
            <person name="Nadendla S."/>
            <person name="Lowell S."/>
            <person name="Myers T."/>
            <person name="Yan Y."/>
        </authorList>
    </citation>
    <scope>NUCLEOTIDE SEQUENCE [LARGE SCALE GENOMIC DNA]</scope>
    <source>
        <strain evidence="2 3">FDAARGOS_1401</strain>
    </source>
</reference>
<dbReference type="RefSeq" id="WP_005003574.1">
    <property type="nucleotide sequence ID" value="NZ_CP079898.1"/>
</dbReference>
<keyword evidence="3" id="KW-1185">Reference proteome</keyword>
<evidence type="ECO:0000313" key="2">
    <source>
        <dbReference type="EMBL" id="QXZ23269.1"/>
    </source>
</evidence>
<evidence type="ECO:0000313" key="1">
    <source>
        <dbReference type="EMBL" id="QXZ23222.1"/>
    </source>
</evidence>
<name>A0ABD7F581_9GAMM</name>
<evidence type="ECO:0000313" key="3">
    <source>
        <dbReference type="Proteomes" id="UP000827069"/>
    </source>
</evidence>
<protein>
    <submittedName>
        <fullName evidence="2">Uncharacterized protein</fullName>
    </submittedName>
</protein>